<dbReference type="AlphaFoldDB" id="A0A9P7CG56"/>
<reference evidence="2" key="1">
    <citation type="journal article" date="2020" name="Microb. Genom.">
        <title>Genetic diversity of clinical and environmental Mucorales isolates obtained from an investigation of mucormycosis cases among solid organ transplant recipients.</title>
        <authorList>
            <person name="Nguyen M.H."/>
            <person name="Kaul D."/>
            <person name="Muto C."/>
            <person name="Cheng S.J."/>
            <person name="Richter R.A."/>
            <person name="Bruno V.M."/>
            <person name="Liu G."/>
            <person name="Beyhan S."/>
            <person name="Sundermann A.J."/>
            <person name="Mounaud S."/>
            <person name="Pasculle A.W."/>
            <person name="Nierman W.C."/>
            <person name="Driscoll E."/>
            <person name="Cumbie R."/>
            <person name="Clancy C.J."/>
            <person name="Dupont C.L."/>
        </authorList>
    </citation>
    <scope>NUCLEOTIDE SEQUENCE</scope>
    <source>
        <strain evidence="2">GL16</strain>
    </source>
</reference>
<feature type="compositionally biased region" description="Acidic residues" evidence="1">
    <location>
        <begin position="95"/>
        <end position="113"/>
    </location>
</feature>
<accession>A0A9P7CG56</accession>
<gene>
    <name evidence="2" type="ORF">G6F51_001376</name>
</gene>
<feature type="compositionally biased region" description="Acidic residues" evidence="1">
    <location>
        <begin position="25"/>
        <end position="36"/>
    </location>
</feature>
<dbReference type="OrthoDB" id="2440732at2759"/>
<comment type="caution">
    <text evidence="2">The sequence shown here is derived from an EMBL/GenBank/DDBJ whole genome shotgun (WGS) entry which is preliminary data.</text>
</comment>
<sequence length="224" mass="26059">MGKIVFNEDEEIVVPEPTVQKIVEVEDPISDDDEAPEAISTSTAKESLLTRVNAEKEAAARKAAVEKEKRRKRDQLLKEQKKESKQKKQKKQEVVEEEEEEHEEEEEEEEEEAERLPKDLLAQAIAEEKEEINKRKHITAEDFERILAEEEEKERSKKRKTSNGRRVGEYSVKVLNQRPRAEKKNKRLINIKEAKLHRKSVVRKDAVQNISSGRDGAALVFRRK</sequence>
<feature type="region of interest" description="Disordered" evidence="1">
    <location>
        <begin position="17"/>
        <end position="171"/>
    </location>
</feature>
<name>A0A9P7CG56_RHIOR</name>
<feature type="compositionally biased region" description="Basic and acidic residues" evidence="1">
    <location>
        <begin position="138"/>
        <end position="148"/>
    </location>
</feature>
<evidence type="ECO:0000313" key="2">
    <source>
        <dbReference type="EMBL" id="KAG1552195.1"/>
    </source>
</evidence>
<protein>
    <submittedName>
        <fullName evidence="2">Uncharacterized protein</fullName>
    </submittedName>
</protein>
<dbReference type="OMA" id="NFIRSEA"/>
<evidence type="ECO:0000256" key="1">
    <source>
        <dbReference type="SAM" id="MobiDB-lite"/>
    </source>
</evidence>
<organism evidence="2 3">
    <name type="scientific">Rhizopus oryzae</name>
    <name type="common">Mucormycosis agent</name>
    <name type="synonym">Rhizopus arrhizus var. delemar</name>
    <dbReference type="NCBI Taxonomy" id="64495"/>
    <lineage>
        <taxon>Eukaryota</taxon>
        <taxon>Fungi</taxon>
        <taxon>Fungi incertae sedis</taxon>
        <taxon>Mucoromycota</taxon>
        <taxon>Mucoromycotina</taxon>
        <taxon>Mucoromycetes</taxon>
        <taxon>Mucorales</taxon>
        <taxon>Mucorineae</taxon>
        <taxon>Rhizopodaceae</taxon>
        <taxon>Rhizopus</taxon>
    </lineage>
</organism>
<evidence type="ECO:0000313" key="3">
    <source>
        <dbReference type="Proteomes" id="UP000717996"/>
    </source>
</evidence>
<proteinExistence type="predicted"/>
<feature type="compositionally biased region" description="Basic and acidic residues" evidence="1">
    <location>
        <begin position="53"/>
        <end position="83"/>
    </location>
</feature>
<dbReference type="EMBL" id="JAANIT010000101">
    <property type="protein sequence ID" value="KAG1552195.1"/>
    <property type="molecule type" value="Genomic_DNA"/>
</dbReference>
<dbReference type="Proteomes" id="UP000717996">
    <property type="component" value="Unassembled WGS sequence"/>
</dbReference>